<organism evidence="1 2">
    <name type="scientific">Bauhinia variegata</name>
    <name type="common">Purple orchid tree</name>
    <name type="synonym">Phanera variegata</name>
    <dbReference type="NCBI Taxonomy" id="167791"/>
    <lineage>
        <taxon>Eukaryota</taxon>
        <taxon>Viridiplantae</taxon>
        <taxon>Streptophyta</taxon>
        <taxon>Embryophyta</taxon>
        <taxon>Tracheophyta</taxon>
        <taxon>Spermatophyta</taxon>
        <taxon>Magnoliopsida</taxon>
        <taxon>eudicotyledons</taxon>
        <taxon>Gunneridae</taxon>
        <taxon>Pentapetalae</taxon>
        <taxon>rosids</taxon>
        <taxon>fabids</taxon>
        <taxon>Fabales</taxon>
        <taxon>Fabaceae</taxon>
        <taxon>Cercidoideae</taxon>
        <taxon>Cercideae</taxon>
        <taxon>Bauhiniinae</taxon>
        <taxon>Bauhinia</taxon>
    </lineage>
</organism>
<accession>A0ACB9LQ68</accession>
<sequence>MVGTNPYGNLSNDHSAWPILLVMYNLSPWLCMKRKHDVLDIYCNKSFKIYAMIFCTINEFLKYGNLCG</sequence>
<gene>
    <name evidence="1" type="ORF">L6164_026320</name>
</gene>
<name>A0ACB9LQ68_BAUVA</name>
<keyword evidence="2" id="KW-1185">Reference proteome</keyword>
<evidence type="ECO:0000313" key="2">
    <source>
        <dbReference type="Proteomes" id="UP000828941"/>
    </source>
</evidence>
<dbReference type="EMBL" id="CM039436">
    <property type="protein sequence ID" value="KAI4313334.1"/>
    <property type="molecule type" value="Genomic_DNA"/>
</dbReference>
<proteinExistence type="predicted"/>
<dbReference type="Proteomes" id="UP000828941">
    <property type="component" value="Chromosome 11"/>
</dbReference>
<reference evidence="1 2" key="1">
    <citation type="journal article" date="2022" name="DNA Res.">
        <title>Chromosomal-level genome assembly of the orchid tree Bauhinia variegata (Leguminosae; Cercidoideae) supports the allotetraploid origin hypothesis of Bauhinia.</title>
        <authorList>
            <person name="Zhong Y."/>
            <person name="Chen Y."/>
            <person name="Zheng D."/>
            <person name="Pang J."/>
            <person name="Liu Y."/>
            <person name="Luo S."/>
            <person name="Meng S."/>
            <person name="Qian L."/>
            <person name="Wei D."/>
            <person name="Dai S."/>
            <person name="Zhou R."/>
        </authorList>
    </citation>
    <scope>NUCLEOTIDE SEQUENCE [LARGE SCALE GENOMIC DNA]</scope>
    <source>
        <strain evidence="1">BV-YZ2020</strain>
    </source>
</reference>
<comment type="caution">
    <text evidence="1">The sequence shown here is derived from an EMBL/GenBank/DDBJ whole genome shotgun (WGS) entry which is preliminary data.</text>
</comment>
<evidence type="ECO:0000313" key="1">
    <source>
        <dbReference type="EMBL" id="KAI4313334.1"/>
    </source>
</evidence>
<protein>
    <submittedName>
        <fullName evidence="1">Uncharacterized protein</fullName>
    </submittedName>
</protein>